<dbReference type="Proteomes" id="UP001157126">
    <property type="component" value="Unassembled WGS sequence"/>
</dbReference>
<accession>A0ABQ6ISG9</accession>
<protein>
    <submittedName>
        <fullName evidence="1">Uncharacterized protein</fullName>
    </submittedName>
</protein>
<gene>
    <name evidence="1" type="ORF">GCM10025883_29020</name>
</gene>
<dbReference type="EMBL" id="BSUO01000001">
    <property type="protein sequence ID" value="GMA40857.1"/>
    <property type="molecule type" value="Genomic_DNA"/>
</dbReference>
<comment type="caution">
    <text evidence="1">The sequence shown here is derived from an EMBL/GenBank/DDBJ whole genome shotgun (WGS) entry which is preliminary data.</text>
</comment>
<evidence type="ECO:0000313" key="2">
    <source>
        <dbReference type="Proteomes" id="UP001157126"/>
    </source>
</evidence>
<dbReference type="InterPro" id="IPR046592">
    <property type="entry name" value="DUF6650"/>
</dbReference>
<name>A0ABQ6ISG9_9MICO</name>
<proteinExistence type="predicted"/>
<evidence type="ECO:0000313" key="1">
    <source>
        <dbReference type="EMBL" id="GMA40857.1"/>
    </source>
</evidence>
<dbReference type="Pfam" id="PF20355">
    <property type="entry name" value="DUF6650"/>
    <property type="match status" value="1"/>
</dbReference>
<keyword evidence="2" id="KW-1185">Reference proteome</keyword>
<sequence length="165" mass="18736">MRRRLTGVSVPMGGLQWEAKDDDREIARRAMNLFEDRRMLWKDFSLEVEEDCVRSASEVRRALGVLIDSPDIKPDLVRQLKVCQAAFREFMDSLGGEDPRGGWRHAYGTDPLSMALGRLRALIGVQVGEFREKYGLEVSPDLASIVPDESGWFFEEFGREGRAGE</sequence>
<reference evidence="2" key="1">
    <citation type="journal article" date="2019" name="Int. J. Syst. Evol. Microbiol.">
        <title>The Global Catalogue of Microorganisms (GCM) 10K type strain sequencing project: providing services to taxonomists for standard genome sequencing and annotation.</title>
        <authorList>
            <consortium name="The Broad Institute Genomics Platform"/>
            <consortium name="The Broad Institute Genome Sequencing Center for Infectious Disease"/>
            <person name="Wu L."/>
            <person name="Ma J."/>
        </authorList>
    </citation>
    <scope>NUCLEOTIDE SEQUENCE [LARGE SCALE GENOMIC DNA]</scope>
    <source>
        <strain evidence="2">NBRC 113072</strain>
    </source>
</reference>
<dbReference type="RefSeq" id="WP_284304488.1">
    <property type="nucleotide sequence ID" value="NZ_BSUO01000001.1"/>
</dbReference>
<organism evidence="1 2">
    <name type="scientific">Mobilicoccus caccae</name>
    <dbReference type="NCBI Taxonomy" id="1859295"/>
    <lineage>
        <taxon>Bacteria</taxon>
        <taxon>Bacillati</taxon>
        <taxon>Actinomycetota</taxon>
        <taxon>Actinomycetes</taxon>
        <taxon>Micrococcales</taxon>
        <taxon>Dermatophilaceae</taxon>
        <taxon>Mobilicoccus</taxon>
    </lineage>
</organism>